<reference evidence="2" key="1">
    <citation type="submission" date="2014-09" db="EMBL/GenBank/DDBJ databases">
        <title>Vibrio variabilis JCM 19239. (C206) whole genome shotgun sequence.</title>
        <authorList>
            <person name="Sawabe T."/>
            <person name="Meirelles P."/>
            <person name="Nakanishi M."/>
            <person name="Sayaka M."/>
            <person name="Hattori M."/>
            <person name="Ohkuma M."/>
        </authorList>
    </citation>
    <scope>NUCLEOTIDE SEQUENCE [LARGE SCALE GENOMIC DNA]</scope>
    <source>
        <strain evidence="2">JCM 19239</strain>
    </source>
</reference>
<dbReference type="EMBL" id="BBMS01000071">
    <property type="protein sequence ID" value="GAL29714.1"/>
    <property type="molecule type" value="Genomic_DNA"/>
</dbReference>
<evidence type="ECO:0000313" key="1">
    <source>
        <dbReference type="EMBL" id="GAL29714.1"/>
    </source>
</evidence>
<name>A0ABQ0JLT3_9VIBR</name>
<protein>
    <submittedName>
        <fullName evidence="1">Uncharacterized protein</fullName>
    </submittedName>
</protein>
<comment type="caution">
    <text evidence="1">The sequence shown here is derived from an EMBL/GenBank/DDBJ whole genome shotgun (WGS) entry which is preliminary data.</text>
</comment>
<organism evidence="1 2">
    <name type="scientific">Vibrio variabilis</name>
    <dbReference type="NCBI Taxonomy" id="990271"/>
    <lineage>
        <taxon>Bacteria</taxon>
        <taxon>Pseudomonadati</taxon>
        <taxon>Pseudomonadota</taxon>
        <taxon>Gammaproteobacteria</taxon>
        <taxon>Vibrionales</taxon>
        <taxon>Vibrionaceae</taxon>
        <taxon>Vibrio</taxon>
    </lineage>
</organism>
<dbReference type="Proteomes" id="UP000029223">
    <property type="component" value="Unassembled WGS sequence"/>
</dbReference>
<accession>A0ABQ0JLT3</accession>
<gene>
    <name evidence="1" type="ORF">JCM19239_6062</name>
</gene>
<proteinExistence type="predicted"/>
<sequence>MASISVNVLRVFRFISIPSFSGSLFCHSIAPRSEESNVKRNWFV</sequence>
<evidence type="ECO:0000313" key="2">
    <source>
        <dbReference type="Proteomes" id="UP000029223"/>
    </source>
</evidence>
<keyword evidence="2" id="KW-1185">Reference proteome</keyword>